<dbReference type="InterPro" id="IPR005527">
    <property type="entry name" value="MinE"/>
</dbReference>
<reference evidence="3 4" key="1">
    <citation type="submission" date="2020-08" db="EMBL/GenBank/DDBJ databases">
        <title>Genome public.</title>
        <authorList>
            <person name="Liu C."/>
            <person name="Sun Q."/>
        </authorList>
    </citation>
    <scope>NUCLEOTIDE SEQUENCE [LARGE SCALE GENOMIC DNA]</scope>
    <source>
        <strain evidence="3 4">BX17</strain>
    </source>
</reference>
<gene>
    <name evidence="3" type="primary">minE</name>
    <name evidence="3" type="ORF">H8S54_09325</name>
</gene>
<accession>A0A8I0DR97</accession>
<evidence type="ECO:0000256" key="2">
    <source>
        <dbReference type="ARBA" id="ARBA00025265"/>
    </source>
</evidence>
<keyword evidence="3" id="KW-0131">Cell cycle</keyword>
<name>A0A8I0DR97_9FIRM</name>
<dbReference type="Pfam" id="PF03776">
    <property type="entry name" value="MinE"/>
    <property type="match status" value="1"/>
</dbReference>
<proteinExistence type="inferred from homology"/>
<dbReference type="GO" id="GO:0051301">
    <property type="term" value="P:cell division"/>
    <property type="evidence" value="ECO:0007669"/>
    <property type="project" value="UniProtKB-KW"/>
</dbReference>
<keyword evidence="4" id="KW-1185">Reference proteome</keyword>
<dbReference type="Proteomes" id="UP000652847">
    <property type="component" value="Unassembled WGS sequence"/>
</dbReference>
<dbReference type="GO" id="GO:0032955">
    <property type="term" value="P:regulation of division septum assembly"/>
    <property type="evidence" value="ECO:0007669"/>
    <property type="project" value="InterPro"/>
</dbReference>
<organism evidence="3 4">
    <name type="scientific">Blautia segnis</name>
    <dbReference type="NCBI Taxonomy" id="2763030"/>
    <lineage>
        <taxon>Bacteria</taxon>
        <taxon>Bacillati</taxon>
        <taxon>Bacillota</taxon>
        <taxon>Clostridia</taxon>
        <taxon>Lachnospirales</taxon>
        <taxon>Lachnospiraceae</taxon>
        <taxon>Blautia</taxon>
    </lineage>
</organism>
<keyword evidence="3" id="KW-0132">Cell division</keyword>
<evidence type="ECO:0000256" key="1">
    <source>
        <dbReference type="ARBA" id="ARBA00008168"/>
    </source>
</evidence>
<evidence type="ECO:0000313" key="3">
    <source>
        <dbReference type="EMBL" id="MBC5651306.1"/>
    </source>
</evidence>
<dbReference type="InterPro" id="IPR036707">
    <property type="entry name" value="MinE_sf"/>
</dbReference>
<dbReference type="NCBIfam" id="TIGR01215">
    <property type="entry name" value="minE"/>
    <property type="match status" value="1"/>
</dbReference>
<dbReference type="SUPFAM" id="SSF55229">
    <property type="entry name" value="Cell division protein MinE topological specificity domain"/>
    <property type="match status" value="1"/>
</dbReference>
<comment type="caution">
    <text evidence="3">The sequence shown here is derived from an EMBL/GenBank/DDBJ whole genome shotgun (WGS) entry which is preliminary data.</text>
</comment>
<dbReference type="RefSeq" id="WP_186901355.1">
    <property type="nucleotide sequence ID" value="NZ_JACOOT010000021.1"/>
</dbReference>
<dbReference type="EMBL" id="JACOOT010000021">
    <property type="protein sequence ID" value="MBC5651306.1"/>
    <property type="molecule type" value="Genomic_DNA"/>
</dbReference>
<sequence>MKTFLHEKRRSAGYARDRMKLLLISERIECSPQMMKMLKSDLVHTVKKYVSIEESKVKIQISQEPPVLMAYIPVQREKDK</sequence>
<protein>
    <submittedName>
        <fullName evidence="3">Cell division topological specificity factor MinE</fullName>
    </submittedName>
</protein>
<evidence type="ECO:0000313" key="4">
    <source>
        <dbReference type="Proteomes" id="UP000652847"/>
    </source>
</evidence>
<dbReference type="Gene3D" id="3.30.1070.10">
    <property type="entry name" value="Cell division topological specificity factor MinE"/>
    <property type="match status" value="1"/>
</dbReference>
<comment type="similarity">
    <text evidence="1">Belongs to the MinE family.</text>
</comment>
<comment type="function">
    <text evidence="2">Prevents the cell division inhibition by proteins MinC and MinD at internal division sites while permitting inhibition at polar sites. This ensures cell division at the proper site by restricting the formation of a division septum at the midpoint of the long axis of the cell.</text>
</comment>
<dbReference type="AlphaFoldDB" id="A0A8I0DR97"/>